<organism evidence="1 2">
    <name type="scientific">Ectobacillus ponti</name>
    <dbReference type="NCBI Taxonomy" id="2961894"/>
    <lineage>
        <taxon>Bacteria</taxon>
        <taxon>Bacillati</taxon>
        <taxon>Bacillota</taxon>
        <taxon>Bacilli</taxon>
        <taxon>Bacillales</taxon>
        <taxon>Bacillaceae</taxon>
        <taxon>Ectobacillus</taxon>
    </lineage>
</organism>
<protein>
    <submittedName>
        <fullName evidence="1">Erythromycin esterase family protein</fullName>
    </submittedName>
</protein>
<dbReference type="SUPFAM" id="SSF159501">
    <property type="entry name" value="EreA/ChaN-like"/>
    <property type="match status" value="1"/>
</dbReference>
<accession>A0AA41XBF2</accession>
<dbReference type="InterPro" id="IPR007815">
    <property type="entry name" value="Emycin_Estase"/>
</dbReference>
<dbReference type="Pfam" id="PF05139">
    <property type="entry name" value="Erythro_esteras"/>
    <property type="match status" value="1"/>
</dbReference>
<reference evidence="1" key="1">
    <citation type="submission" date="2022-07" db="EMBL/GenBank/DDBJ databases">
        <authorList>
            <person name="Li W.-J."/>
            <person name="Deng Q.-Q."/>
        </authorList>
    </citation>
    <scope>NUCLEOTIDE SEQUENCE</scope>
    <source>
        <strain evidence="1">SYSU M60031</strain>
    </source>
</reference>
<comment type="caution">
    <text evidence="1">The sequence shown here is derived from an EMBL/GenBank/DDBJ whole genome shotgun (WGS) entry which is preliminary data.</text>
</comment>
<name>A0AA41XBF2_9BACI</name>
<dbReference type="PANTHER" id="PTHR31299:SF0">
    <property type="entry name" value="ESTERASE, PUTATIVE (AFU_ORTHOLOGUE AFUA_1G05850)-RELATED"/>
    <property type="match status" value="1"/>
</dbReference>
<dbReference type="GO" id="GO:0046677">
    <property type="term" value="P:response to antibiotic"/>
    <property type="evidence" value="ECO:0007669"/>
    <property type="project" value="InterPro"/>
</dbReference>
<proteinExistence type="predicted"/>
<dbReference type="PIRSF" id="PIRSF036794">
    <property type="entry name" value="UCP_erythr_ester"/>
    <property type="match status" value="1"/>
</dbReference>
<keyword evidence="2" id="KW-1185">Reference proteome</keyword>
<dbReference type="EMBL" id="JANCLT010000012">
    <property type="protein sequence ID" value="MCP8970593.1"/>
    <property type="molecule type" value="Genomic_DNA"/>
</dbReference>
<dbReference type="Gene3D" id="3.40.1660.10">
    <property type="entry name" value="EreA-like (biosynthetic domain)"/>
    <property type="match status" value="1"/>
</dbReference>
<dbReference type="InterPro" id="IPR014622">
    <property type="entry name" value="UCP036794_erythomycin"/>
</dbReference>
<dbReference type="Gene3D" id="3.30.1870.10">
    <property type="entry name" value="EreA-like, domain 2"/>
    <property type="match status" value="1"/>
</dbReference>
<dbReference type="RefSeq" id="WP_254760507.1">
    <property type="nucleotide sequence ID" value="NZ_JANCLT010000012.1"/>
</dbReference>
<evidence type="ECO:0000313" key="2">
    <source>
        <dbReference type="Proteomes" id="UP001156102"/>
    </source>
</evidence>
<dbReference type="AlphaFoldDB" id="A0AA41XBF2"/>
<dbReference type="CDD" id="cd14728">
    <property type="entry name" value="Ere-like"/>
    <property type="match status" value="1"/>
</dbReference>
<dbReference type="Proteomes" id="UP001156102">
    <property type="component" value="Unassembled WGS sequence"/>
</dbReference>
<sequence>MVWEVVEGIEKYAKRLDDRSNVDALLERAGQAKVVLLGEASHGTSEFYTTRAEITKRLIEEKGFTAVVVEGDWPSCQQVNQYIKRYEDAPATPEEAVKAFNRWPTWMWANEEMLELYRWMREHNDGRTDGTKIGFYGFDVYSLWESIDEVIRHLGKKSSADAEAARQVFECFATFNRNTESYAVSAGLLSEGCTDEAVKLLAEVRRHKHAYTTREEEALDLEVNALITANAEHYYRIMVRSDNESWNVRDRHMVEVLHHVMKFYGEDAKVIVWAHNTHVGDARATSMLEEGTVNVGQLVREQHAPEDVYIIGFGTYTGTVTASEEWGLNLERMHVPAARPGSWEELLHRTGPYDKLIMFNEENRPIFSDRIGHRAIGVVYRPRYERYNYVPSQVSHRYDAFIYLETTQALHPLSVPVVLV</sequence>
<gene>
    <name evidence="1" type="ORF">NK662_18910</name>
</gene>
<dbReference type="PANTHER" id="PTHR31299">
    <property type="entry name" value="ESTERASE, PUTATIVE (AFU_ORTHOLOGUE AFUA_1G05850)-RELATED"/>
    <property type="match status" value="1"/>
</dbReference>
<dbReference type="InterPro" id="IPR052036">
    <property type="entry name" value="Hydrolase/PRTase-associated"/>
</dbReference>
<evidence type="ECO:0000313" key="1">
    <source>
        <dbReference type="EMBL" id="MCP8970593.1"/>
    </source>
</evidence>